<dbReference type="Pfam" id="PF00196">
    <property type="entry name" value="GerE"/>
    <property type="match status" value="1"/>
</dbReference>
<dbReference type="InterPro" id="IPR036388">
    <property type="entry name" value="WH-like_DNA-bd_sf"/>
</dbReference>
<name>A0A1V9FWE5_9BACT</name>
<dbReference type="SUPFAM" id="SSF52172">
    <property type="entry name" value="CheY-like"/>
    <property type="match status" value="1"/>
</dbReference>
<protein>
    <recommendedName>
        <fullName evidence="9">DNA-binding response regulator</fullName>
    </recommendedName>
</protein>
<dbReference type="InterPro" id="IPR001789">
    <property type="entry name" value="Sig_transdc_resp-reg_receiver"/>
</dbReference>
<gene>
    <name evidence="7" type="ORF">A3860_27050</name>
</gene>
<evidence type="ECO:0000259" key="6">
    <source>
        <dbReference type="PROSITE" id="PS50110"/>
    </source>
</evidence>
<dbReference type="InterPro" id="IPR000792">
    <property type="entry name" value="Tscrpt_reg_LuxR_C"/>
</dbReference>
<dbReference type="Pfam" id="PF00072">
    <property type="entry name" value="Response_reg"/>
    <property type="match status" value="1"/>
</dbReference>
<dbReference type="Proteomes" id="UP000192796">
    <property type="component" value="Unassembled WGS sequence"/>
</dbReference>
<feature type="domain" description="Response regulatory" evidence="6">
    <location>
        <begin position="13"/>
        <end position="130"/>
    </location>
</feature>
<dbReference type="Gene3D" id="3.40.50.2300">
    <property type="match status" value="1"/>
</dbReference>
<dbReference type="PROSITE" id="PS50110">
    <property type="entry name" value="RESPONSE_REGULATORY"/>
    <property type="match status" value="1"/>
</dbReference>
<dbReference type="AlphaFoldDB" id="A0A1V9FWE5"/>
<feature type="domain" description="HTH luxR-type" evidence="5">
    <location>
        <begin position="154"/>
        <end position="219"/>
    </location>
</feature>
<evidence type="ECO:0000313" key="7">
    <source>
        <dbReference type="EMBL" id="OQP62672.1"/>
    </source>
</evidence>
<dbReference type="GO" id="GO:0000160">
    <property type="term" value="P:phosphorelay signal transduction system"/>
    <property type="evidence" value="ECO:0007669"/>
    <property type="project" value="InterPro"/>
</dbReference>
<keyword evidence="8" id="KW-1185">Reference proteome</keyword>
<dbReference type="GO" id="GO:0006355">
    <property type="term" value="P:regulation of DNA-templated transcription"/>
    <property type="evidence" value="ECO:0007669"/>
    <property type="project" value="InterPro"/>
</dbReference>
<dbReference type="Gene3D" id="1.10.10.10">
    <property type="entry name" value="Winged helix-like DNA-binding domain superfamily/Winged helix DNA-binding domain"/>
    <property type="match status" value="1"/>
</dbReference>
<dbReference type="SMART" id="SM00421">
    <property type="entry name" value="HTH_LUXR"/>
    <property type="match status" value="1"/>
</dbReference>
<dbReference type="PANTHER" id="PTHR44688:SF16">
    <property type="entry name" value="DNA-BINDING TRANSCRIPTIONAL ACTIVATOR DEVR_DOSR"/>
    <property type="match status" value="1"/>
</dbReference>
<feature type="modified residue" description="4-aspartylphosphate" evidence="4">
    <location>
        <position position="64"/>
    </location>
</feature>
<dbReference type="SUPFAM" id="SSF46894">
    <property type="entry name" value="C-terminal effector domain of the bipartite response regulators"/>
    <property type="match status" value="1"/>
</dbReference>
<dbReference type="EMBL" id="LVYD01000049">
    <property type="protein sequence ID" value="OQP62672.1"/>
    <property type="molecule type" value="Genomic_DNA"/>
</dbReference>
<keyword evidence="3" id="KW-0804">Transcription</keyword>
<keyword evidence="4" id="KW-0597">Phosphoprotein</keyword>
<reference evidence="7 8" key="1">
    <citation type="submission" date="2016-03" db="EMBL/GenBank/DDBJ databases">
        <title>Niastella vici sp. nov., isolated from farmland soil.</title>
        <authorList>
            <person name="Chen L."/>
            <person name="Wang D."/>
            <person name="Yang S."/>
            <person name="Wang G."/>
        </authorList>
    </citation>
    <scope>NUCLEOTIDE SEQUENCE [LARGE SCALE GENOMIC DNA]</scope>
    <source>
        <strain evidence="7 8">DJ57</strain>
    </source>
</reference>
<dbReference type="SMART" id="SM00448">
    <property type="entry name" value="REC"/>
    <property type="match status" value="1"/>
</dbReference>
<evidence type="ECO:0000256" key="4">
    <source>
        <dbReference type="PROSITE-ProRule" id="PRU00169"/>
    </source>
</evidence>
<evidence type="ECO:0000256" key="2">
    <source>
        <dbReference type="ARBA" id="ARBA00023125"/>
    </source>
</evidence>
<keyword evidence="2" id="KW-0238">DNA-binding</keyword>
<dbReference type="PROSITE" id="PS50043">
    <property type="entry name" value="HTH_LUXR_2"/>
    <property type="match status" value="1"/>
</dbReference>
<dbReference type="PRINTS" id="PR00038">
    <property type="entry name" value="HTHLUXR"/>
</dbReference>
<dbReference type="STRING" id="1703345.A3860_27050"/>
<evidence type="ECO:0000256" key="3">
    <source>
        <dbReference type="ARBA" id="ARBA00023163"/>
    </source>
</evidence>
<evidence type="ECO:0000313" key="8">
    <source>
        <dbReference type="Proteomes" id="UP000192796"/>
    </source>
</evidence>
<comment type="caution">
    <text evidence="7">The sequence shown here is derived from an EMBL/GenBank/DDBJ whole genome shotgun (WGS) entry which is preliminary data.</text>
</comment>
<organism evidence="7 8">
    <name type="scientific">Niastella vici</name>
    <dbReference type="NCBI Taxonomy" id="1703345"/>
    <lineage>
        <taxon>Bacteria</taxon>
        <taxon>Pseudomonadati</taxon>
        <taxon>Bacteroidota</taxon>
        <taxon>Chitinophagia</taxon>
        <taxon>Chitinophagales</taxon>
        <taxon>Chitinophagaceae</taxon>
        <taxon>Niastella</taxon>
    </lineage>
</organism>
<dbReference type="PANTHER" id="PTHR44688">
    <property type="entry name" value="DNA-BINDING TRANSCRIPTIONAL ACTIVATOR DEVR_DOSR"/>
    <property type="match status" value="1"/>
</dbReference>
<evidence type="ECO:0000256" key="1">
    <source>
        <dbReference type="ARBA" id="ARBA00023015"/>
    </source>
</evidence>
<dbReference type="CDD" id="cd06170">
    <property type="entry name" value="LuxR_C_like"/>
    <property type="match status" value="1"/>
</dbReference>
<keyword evidence="1" id="KW-0805">Transcription regulation</keyword>
<dbReference type="GO" id="GO:0003677">
    <property type="term" value="F:DNA binding"/>
    <property type="evidence" value="ECO:0007669"/>
    <property type="project" value="UniProtKB-KW"/>
</dbReference>
<dbReference type="InterPro" id="IPR011006">
    <property type="entry name" value="CheY-like_superfamily"/>
</dbReference>
<evidence type="ECO:0008006" key="9">
    <source>
        <dbReference type="Google" id="ProtNLM"/>
    </source>
</evidence>
<dbReference type="InterPro" id="IPR016032">
    <property type="entry name" value="Sig_transdc_resp-reg_C-effctor"/>
</dbReference>
<accession>A0A1V9FWE5</accession>
<evidence type="ECO:0000259" key="5">
    <source>
        <dbReference type="PROSITE" id="PS50043"/>
    </source>
</evidence>
<sequence length="224" mass="26193">MFNLPNMKRKKIRMAIAEDHQMVIDVLLSLLHKHEYFKAVIITTNPQELLRQMACTPVDILFADITMLYRNGHELANQVKELFPRIKMVALFEKGQDNIVNTMIEEGTIAGYVLKTTDKQTLTKALENMIEHIYINDKTLNEMPNPTTVRLRKVTPETTHLTDRELEVIRLIEQEYSNKQIAERLFISERTVETHRKNIFRKTKTTSVIGLIKYAYVHKLVSIR</sequence>
<proteinExistence type="predicted"/>